<protein>
    <recommendedName>
        <fullName evidence="3">Serine-threonine/tyrosine-protein kinase catalytic domain-containing protein</fullName>
    </recommendedName>
</protein>
<evidence type="ECO:0008006" key="3">
    <source>
        <dbReference type="Google" id="ProtNLM"/>
    </source>
</evidence>
<accession>A0A2G2WT34</accession>
<evidence type="ECO:0000313" key="2">
    <source>
        <dbReference type="Proteomes" id="UP000224567"/>
    </source>
</evidence>
<dbReference type="Proteomes" id="UP000224567">
    <property type="component" value="Unassembled WGS sequence"/>
</dbReference>
<dbReference type="STRING" id="33114.A0A2G2WT34"/>
<gene>
    <name evidence="1" type="ORF">CQW23_12636</name>
</gene>
<comment type="caution">
    <text evidence="1">The sequence shown here is derived from an EMBL/GenBank/DDBJ whole genome shotgun (WGS) entry which is preliminary data.</text>
</comment>
<dbReference type="AlphaFoldDB" id="A0A2G2WT34"/>
<dbReference type="Gene3D" id="3.30.200.20">
    <property type="entry name" value="Phosphorylase Kinase, domain 1"/>
    <property type="match status" value="1"/>
</dbReference>
<name>A0A2G2WT34_CAPBA</name>
<evidence type="ECO:0000313" key="1">
    <source>
        <dbReference type="EMBL" id="PHT48428.1"/>
    </source>
</evidence>
<dbReference type="SUPFAM" id="SSF56112">
    <property type="entry name" value="Protein kinase-like (PK-like)"/>
    <property type="match status" value="1"/>
</dbReference>
<sequence length="149" mass="17082">MQGAHEFKTEIQLLSRVHHKNVVGLAGFCFDKAEQMLVSFRSDLQSELTELPSSENLRRRRDERGGGNGMMNVAIIEKVAIHTFDKWMVTWHDHMTFFYLGGMLGFGSFNRIKPGSCNDSKSEEMKLKEEEGKSDVIVEKNSWRLLTVD</sequence>
<keyword evidence="2" id="KW-1185">Reference proteome</keyword>
<organism evidence="1 2">
    <name type="scientific">Capsicum baccatum</name>
    <name type="common">Peruvian pepper</name>
    <dbReference type="NCBI Taxonomy" id="33114"/>
    <lineage>
        <taxon>Eukaryota</taxon>
        <taxon>Viridiplantae</taxon>
        <taxon>Streptophyta</taxon>
        <taxon>Embryophyta</taxon>
        <taxon>Tracheophyta</taxon>
        <taxon>Spermatophyta</taxon>
        <taxon>Magnoliopsida</taxon>
        <taxon>eudicotyledons</taxon>
        <taxon>Gunneridae</taxon>
        <taxon>Pentapetalae</taxon>
        <taxon>asterids</taxon>
        <taxon>lamiids</taxon>
        <taxon>Solanales</taxon>
        <taxon>Solanaceae</taxon>
        <taxon>Solanoideae</taxon>
        <taxon>Capsiceae</taxon>
        <taxon>Capsicum</taxon>
    </lineage>
</organism>
<dbReference type="OrthoDB" id="1301076at2759"/>
<reference evidence="1 2" key="1">
    <citation type="journal article" date="2017" name="Genome Biol.">
        <title>New reference genome sequences of hot pepper reveal the massive evolution of plant disease-resistance genes by retroduplication.</title>
        <authorList>
            <person name="Kim S."/>
            <person name="Park J."/>
            <person name="Yeom S.I."/>
            <person name="Kim Y.M."/>
            <person name="Seo E."/>
            <person name="Kim K.T."/>
            <person name="Kim M.S."/>
            <person name="Lee J.M."/>
            <person name="Cheong K."/>
            <person name="Shin H.S."/>
            <person name="Kim S.B."/>
            <person name="Han K."/>
            <person name="Lee J."/>
            <person name="Park M."/>
            <person name="Lee H.A."/>
            <person name="Lee H.Y."/>
            <person name="Lee Y."/>
            <person name="Oh S."/>
            <person name="Lee J.H."/>
            <person name="Choi E."/>
            <person name="Choi E."/>
            <person name="Lee S.E."/>
            <person name="Jeon J."/>
            <person name="Kim H."/>
            <person name="Choi G."/>
            <person name="Song H."/>
            <person name="Lee J."/>
            <person name="Lee S.C."/>
            <person name="Kwon J.K."/>
            <person name="Lee H.Y."/>
            <person name="Koo N."/>
            <person name="Hong Y."/>
            <person name="Kim R.W."/>
            <person name="Kang W.H."/>
            <person name="Huh J.H."/>
            <person name="Kang B.C."/>
            <person name="Yang T.J."/>
            <person name="Lee Y.H."/>
            <person name="Bennetzen J.L."/>
            <person name="Choi D."/>
        </authorList>
    </citation>
    <scope>NUCLEOTIDE SEQUENCE [LARGE SCALE GENOMIC DNA]</scope>
    <source>
        <strain evidence="2">cv. PBC81</strain>
    </source>
</reference>
<dbReference type="EMBL" id="MLFT02000005">
    <property type="protein sequence ID" value="PHT48428.1"/>
    <property type="molecule type" value="Genomic_DNA"/>
</dbReference>
<dbReference type="InterPro" id="IPR011009">
    <property type="entry name" value="Kinase-like_dom_sf"/>
</dbReference>
<proteinExistence type="predicted"/>
<reference evidence="2" key="2">
    <citation type="journal article" date="2017" name="J. Anim. Genet.">
        <title>Multiple reference genome sequences of hot pepper reveal the massive evolution of plant disease resistance genes by retroduplication.</title>
        <authorList>
            <person name="Kim S."/>
            <person name="Park J."/>
            <person name="Yeom S.-I."/>
            <person name="Kim Y.-M."/>
            <person name="Seo E."/>
            <person name="Kim K.-T."/>
            <person name="Kim M.-S."/>
            <person name="Lee J.M."/>
            <person name="Cheong K."/>
            <person name="Shin H.-S."/>
            <person name="Kim S.-B."/>
            <person name="Han K."/>
            <person name="Lee J."/>
            <person name="Park M."/>
            <person name="Lee H.-A."/>
            <person name="Lee H.-Y."/>
            <person name="Lee Y."/>
            <person name="Oh S."/>
            <person name="Lee J.H."/>
            <person name="Choi E."/>
            <person name="Choi E."/>
            <person name="Lee S.E."/>
            <person name="Jeon J."/>
            <person name="Kim H."/>
            <person name="Choi G."/>
            <person name="Song H."/>
            <person name="Lee J."/>
            <person name="Lee S.-C."/>
            <person name="Kwon J.-K."/>
            <person name="Lee H.-Y."/>
            <person name="Koo N."/>
            <person name="Hong Y."/>
            <person name="Kim R.W."/>
            <person name="Kang W.-H."/>
            <person name="Huh J.H."/>
            <person name="Kang B.-C."/>
            <person name="Yang T.-J."/>
            <person name="Lee Y.-H."/>
            <person name="Bennetzen J.L."/>
            <person name="Choi D."/>
        </authorList>
    </citation>
    <scope>NUCLEOTIDE SEQUENCE [LARGE SCALE GENOMIC DNA]</scope>
    <source>
        <strain evidence="2">cv. PBC81</strain>
    </source>
</reference>